<dbReference type="GO" id="GO:0016042">
    <property type="term" value="P:lipid catabolic process"/>
    <property type="evidence" value="ECO:0007669"/>
    <property type="project" value="UniProtKB-KW"/>
</dbReference>
<comment type="similarity">
    <text evidence="2">Belongs to the 'GDSL' lipolytic enzyme family.</text>
</comment>
<dbReference type="InterPro" id="IPR035669">
    <property type="entry name" value="SGNH_plant_lipase-like"/>
</dbReference>
<dbReference type="GO" id="GO:0005576">
    <property type="term" value="C:extracellular region"/>
    <property type="evidence" value="ECO:0007669"/>
    <property type="project" value="UniProtKB-SubCell"/>
</dbReference>
<dbReference type="Pfam" id="PF00657">
    <property type="entry name" value="Lipase_GDSL"/>
    <property type="match status" value="1"/>
</dbReference>
<dbReference type="InterPro" id="IPR008265">
    <property type="entry name" value="Lipase_GDSL_AS"/>
</dbReference>
<keyword evidence="4" id="KW-0732">Signal</keyword>
<comment type="caution">
    <text evidence="8">The sequence shown here is derived from an EMBL/GenBank/DDBJ whole genome shotgun (WGS) entry which is preliminary data.</text>
</comment>
<evidence type="ECO:0000256" key="3">
    <source>
        <dbReference type="ARBA" id="ARBA00022525"/>
    </source>
</evidence>
<dbReference type="AlphaFoldDB" id="A0AA41RYU4"/>
<evidence type="ECO:0000313" key="9">
    <source>
        <dbReference type="Proteomes" id="UP001177140"/>
    </source>
</evidence>
<keyword evidence="5" id="KW-0378">Hydrolase</keyword>
<evidence type="ECO:0008006" key="10">
    <source>
        <dbReference type="Google" id="ProtNLM"/>
    </source>
</evidence>
<name>A0AA41RYU4_PAPNU</name>
<protein>
    <recommendedName>
        <fullName evidence="10">GDSL esterase/lipase</fullName>
    </recommendedName>
</protein>
<evidence type="ECO:0000256" key="7">
    <source>
        <dbReference type="ARBA" id="ARBA00023098"/>
    </source>
</evidence>
<evidence type="ECO:0000256" key="1">
    <source>
        <dbReference type="ARBA" id="ARBA00004613"/>
    </source>
</evidence>
<evidence type="ECO:0000256" key="2">
    <source>
        <dbReference type="ARBA" id="ARBA00008668"/>
    </source>
</evidence>
<evidence type="ECO:0000256" key="6">
    <source>
        <dbReference type="ARBA" id="ARBA00022963"/>
    </source>
</evidence>
<dbReference type="PANTHER" id="PTHR45650">
    <property type="entry name" value="GDSL-LIKE LIPASE/ACYLHYDROLASE-RELATED"/>
    <property type="match status" value="1"/>
</dbReference>
<keyword evidence="7" id="KW-0443">Lipid metabolism</keyword>
<keyword evidence="3" id="KW-0964">Secreted</keyword>
<keyword evidence="6" id="KW-0442">Lipid degradation</keyword>
<dbReference type="CDD" id="cd01837">
    <property type="entry name" value="SGNH_plant_lipase_like"/>
    <property type="match status" value="1"/>
</dbReference>
<keyword evidence="9" id="KW-1185">Reference proteome</keyword>
<dbReference type="SUPFAM" id="SSF52266">
    <property type="entry name" value="SGNH hydrolase"/>
    <property type="match status" value="1"/>
</dbReference>
<dbReference type="EMBL" id="JAJJMA010088865">
    <property type="protein sequence ID" value="MCL7029302.1"/>
    <property type="molecule type" value="Genomic_DNA"/>
</dbReference>
<reference evidence="8" key="1">
    <citation type="submission" date="2022-03" db="EMBL/GenBank/DDBJ databases">
        <title>A functionally conserved STORR gene fusion in Papaver species that diverged 16.8 million years ago.</title>
        <authorList>
            <person name="Catania T."/>
        </authorList>
    </citation>
    <scope>NUCLEOTIDE SEQUENCE</scope>
    <source>
        <strain evidence="8">S-191538</strain>
    </source>
</reference>
<organism evidence="8 9">
    <name type="scientific">Papaver nudicaule</name>
    <name type="common">Iceland poppy</name>
    <dbReference type="NCBI Taxonomy" id="74823"/>
    <lineage>
        <taxon>Eukaryota</taxon>
        <taxon>Viridiplantae</taxon>
        <taxon>Streptophyta</taxon>
        <taxon>Embryophyta</taxon>
        <taxon>Tracheophyta</taxon>
        <taxon>Spermatophyta</taxon>
        <taxon>Magnoliopsida</taxon>
        <taxon>Ranunculales</taxon>
        <taxon>Papaveraceae</taxon>
        <taxon>Papaveroideae</taxon>
        <taxon>Papaver</taxon>
    </lineage>
</organism>
<dbReference type="PROSITE" id="PS01098">
    <property type="entry name" value="LIPASE_GDSL_SER"/>
    <property type="match status" value="1"/>
</dbReference>
<dbReference type="Proteomes" id="UP001177140">
    <property type="component" value="Unassembled WGS sequence"/>
</dbReference>
<comment type="subcellular location">
    <subcellularLocation>
        <location evidence="1">Secreted</location>
    </subcellularLocation>
</comment>
<dbReference type="InterPro" id="IPR001087">
    <property type="entry name" value="GDSL"/>
</dbReference>
<dbReference type="Gene3D" id="3.40.50.1110">
    <property type="entry name" value="SGNH hydrolase"/>
    <property type="match status" value="1"/>
</dbReference>
<sequence length="416" mass="46513">MLLSDCRDSYKFQTQEIDSKMIRTTFSYSNSHHAHFLLRDVLMALAVFTLSCSTSTSSATPLESNNDMHKPPAVYIFGDSLVDAGNVNYIVNLYRNNRFPNGIDFPRGKRYTGRFCNGRTVVDIIGEELGVKDYIPPSLDPTTVGDVVLRGVNYACGGAGIFNDTGAIFGNRINMDAQIDNFAKTRDYIISSLGGGGSKKFLEKALLAIVIGSNDFIDNYFTPILSIPKQKLESPEHFVNSMISKFRTQLTRLYALDARKIIVANVGPVGCVPVERALNLKSWRHTKGGDSCTTAMNDATKLFNKKLKSLIIELNSNLAGSKYVYLDSYKVLYHIIDNYQSYGFEDFKNGCFKLLADPTLGLASPTPLICKDRSKYVFWDDAHPTEATYAIFAKNVLDDHDSTYTYPMNVRQLYYS</sequence>
<dbReference type="InterPro" id="IPR036514">
    <property type="entry name" value="SGNH_hydro_sf"/>
</dbReference>
<dbReference type="InterPro" id="IPR051238">
    <property type="entry name" value="GDSL_esterase/lipase"/>
</dbReference>
<evidence type="ECO:0000313" key="8">
    <source>
        <dbReference type="EMBL" id="MCL7029302.1"/>
    </source>
</evidence>
<gene>
    <name evidence="8" type="ORF">MKW94_012993</name>
</gene>
<proteinExistence type="inferred from homology"/>
<evidence type="ECO:0000256" key="5">
    <source>
        <dbReference type="ARBA" id="ARBA00022801"/>
    </source>
</evidence>
<accession>A0AA41RYU4</accession>
<dbReference type="GO" id="GO:0016298">
    <property type="term" value="F:lipase activity"/>
    <property type="evidence" value="ECO:0007669"/>
    <property type="project" value="InterPro"/>
</dbReference>
<evidence type="ECO:0000256" key="4">
    <source>
        <dbReference type="ARBA" id="ARBA00022729"/>
    </source>
</evidence>
<dbReference type="PANTHER" id="PTHR45650:SF4">
    <property type="entry name" value="GDSL-LIKE LIPASE_ACYLHYDROLASE FAMILY PROTEIN, EXPRESSED"/>
    <property type="match status" value="1"/>
</dbReference>